<keyword evidence="2" id="KW-1185">Reference proteome</keyword>
<evidence type="ECO:0000313" key="1">
    <source>
        <dbReference type="EMBL" id="CAL1568663.1"/>
    </source>
</evidence>
<dbReference type="Proteomes" id="UP001497482">
    <property type="component" value="Chromosome 1"/>
</dbReference>
<reference evidence="1 2" key="1">
    <citation type="submission" date="2024-04" db="EMBL/GenBank/DDBJ databases">
        <authorList>
            <person name="Waldvogel A.-M."/>
            <person name="Schoenle A."/>
        </authorList>
    </citation>
    <scope>NUCLEOTIDE SEQUENCE [LARGE SCALE GENOMIC DNA]</scope>
</reference>
<gene>
    <name evidence="1" type="ORF">KC01_LOCUS1243</name>
</gene>
<dbReference type="EMBL" id="OZ035823">
    <property type="protein sequence ID" value="CAL1568663.1"/>
    <property type="molecule type" value="Genomic_DNA"/>
</dbReference>
<evidence type="ECO:0000313" key="2">
    <source>
        <dbReference type="Proteomes" id="UP001497482"/>
    </source>
</evidence>
<accession>A0AAV2ITS6</accession>
<protein>
    <submittedName>
        <fullName evidence="1">Uncharacterized protein</fullName>
    </submittedName>
</protein>
<proteinExistence type="predicted"/>
<sequence length="156" mass="17337">MVPDLRAPQAYSLRFVSVCREQPGRLLPLLGRSVGYSRAVRVWDFPPPDCEQRGIGLGSSPDPELRGNVHLPPCLFPSSCSSCVRATSVRRNEACGLRLSFRPPPWTPPYASKDDDWGVITQVVVPSKFRSEVLRLAKPSHPTLSFTSYTSCWVPL</sequence>
<dbReference type="AlphaFoldDB" id="A0AAV2ITS6"/>
<organism evidence="1 2">
    <name type="scientific">Knipowitschia caucasica</name>
    <name type="common">Caucasian dwarf goby</name>
    <name type="synonym">Pomatoschistus caucasicus</name>
    <dbReference type="NCBI Taxonomy" id="637954"/>
    <lineage>
        <taxon>Eukaryota</taxon>
        <taxon>Metazoa</taxon>
        <taxon>Chordata</taxon>
        <taxon>Craniata</taxon>
        <taxon>Vertebrata</taxon>
        <taxon>Euteleostomi</taxon>
        <taxon>Actinopterygii</taxon>
        <taxon>Neopterygii</taxon>
        <taxon>Teleostei</taxon>
        <taxon>Neoteleostei</taxon>
        <taxon>Acanthomorphata</taxon>
        <taxon>Gobiaria</taxon>
        <taxon>Gobiiformes</taxon>
        <taxon>Gobioidei</taxon>
        <taxon>Gobiidae</taxon>
        <taxon>Gobiinae</taxon>
        <taxon>Knipowitschia</taxon>
    </lineage>
</organism>
<name>A0AAV2ITS6_KNICA</name>